<dbReference type="SUPFAM" id="SSF103473">
    <property type="entry name" value="MFS general substrate transporter"/>
    <property type="match status" value="1"/>
</dbReference>
<keyword evidence="4 5" id="KW-0472">Membrane</keyword>
<dbReference type="STRING" id="27835.A0A0N4Y960"/>
<keyword evidence="2 5" id="KW-0812">Transmembrane</keyword>
<feature type="transmembrane region" description="Helical" evidence="5">
    <location>
        <begin position="58"/>
        <end position="80"/>
    </location>
</feature>
<feature type="transmembrane region" description="Helical" evidence="5">
    <location>
        <begin position="347"/>
        <end position="370"/>
    </location>
</feature>
<feature type="signal peptide" evidence="6">
    <location>
        <begin position="1"/>
        <end position="16"/>
    </location>
</feature>
<reference evidence="8 9" key="2">
    <citation type="submission" date="2018-11" db="EMBL/GenBank/DDBJ databases">
        <authorList>
            <consortium name="Pathogen Informatics"/>
        </authorList>
    </citation>
    <scope>NUCLEOTIDE SEQUENCE [LARGE SCALE GENOMIC DNA]</scope>
</reference>
<dbReference type="EMBL" id="UYSL01020869">
    <property type="protein sequence ID" value="VDL76409.1"/>
    <property type="molecule type" value="Genomic_DNA"/>
</dbReference>
<name>A0A0N4Y960_NIPBR</name>
<evidence type="ECO:0000256" key="1">
    <source>
        <dbReference type="ARBA" id="ARBA00004141"/>
    </source>
</evidence>
<evidence type="ECO:0000256" key="4">
    <source>
        <dbReference type="ARBA" id="ARBA00023136"/>
    </source>
</evidence>
<dbReference type="InterPro" id="IPR020846">
    <property type="entry name" value="MFS_dom"/>
</dbReference>
<feature type="chain" id="PRO_5043125617" evidence="6">
    <location>
        <begin position="17"/>
        <end position="462"/>
    </location>
</feature>
<evidence type="ECO:0000256" key="2">
    <source>
        <dbReference type="ARBA" id="ARBA00022692"/>
    </source>
</evidence>
<comment type="subcellular location">
    <subcellularLocation>
        <location evidence="1">Membrane</location>
        <topology evidence="1">Multi-pass membrane protein</topology>
    </subcellularLocation>
</comment>
<evidence type="ECO:0000256" key="3">
    <source>
        <dbReference type="ARBA" id="ARBA00022989"/>
    </source>
</evidence>
<feature type="transmembrane region" description="Helical" evidence="5">
    <location>
        <begin position="321"/>
        <end position="341"/>
    </location>
</feature>
<dbReference type="WBParaSite" id="NBR_0001281901-mRNA-1">
    <property type="protein sequence ID" value="NBR_0001281901-mRNA-1"/>
    <property type="gene ID" value="NBR_0001281901"/>
</dbReference>
<dbReference type="PANTHER" id="PTHR23503">
    <property type="entry name" value="SOLUTE CARRIER FAMILY 2"/>
    <property type="match status" value="1"/>
</dbReference>
<accession>A0A0N4Y960</accession>
<sequence length="462" mass="51481">MPSISIHMLSIALCLSSGFQQGYIASVLNQPYLQIENYINESWVERNDKPIKGDLLNVLWSLLNVCFPIATIFGQFLAAFLCKKIGRKGTALLSSFLYIPGVMLCFASKYLHPYFELLFVGRILWSLANGINSVNATVWIVECAPPEIRGRMAAMQEFFMAVGSLVTQGFGVPFSDDNLWPYIFLPNVAFVLLSMLLFCFVYESPQFILEKEGNSDKARRALAAYHGVSVEDAAVDAEMKICEDSLSKKSQKQKVFFPSRKTIAYVFTGARCLRAFSTFVLYDMAHWTYNAATFCSFVISLLRLPFTLIPVFLVDRLGRRPLMITSTAISFASLSMMIAGIDLGATFKIMTLVGLSCLLLITACGIGSVSRFYAAELVPRNLLISSVSILTMFEALTKIAVEFAFYPVAKIIGAQSLFLFLVPTAVFLLIMWAFCPETSKRTVNEVLNEIAMRKNVKVQLPV</sequence>
<evidence type="ECO:0000256" key="6">
    <source>
        <dbReference type="SAM" id="SignalP"/>
    </source>
</evidence>
<feature type="transmembrane region" description="Helical" evidence="5">
    <location>
        <begin position="412"/>
        <end position="434"/>
    </location>
</feature>
<dbReference type="OMA" id="DELWPYN"/>
<evidence type="ECO:0000313" key="8">
    <source>
        <dbReference type="EMBL" id="VDL76409.1"/>
    </source>
</evidence>
<dbReference type="GO" id="GO:0016020">
    <property type="term" value="C:membrane"/>
    <property type="evidence" value="ECO:0007669"/>
    <property type="project" value="UniProtKB-SubCell"/>
</dbReference>
<feature type="transmembrane region" description="Helical" evidence="5">
    <location>
        <begin position="92"/>
        <end position="111"/>
    </location>
</feature>
<dbReference type="PROSITE" id="PS50850">
    <property type="entry name" value="MFS"/>
    <property type="match status" value="1"/>
</dbReference>
<dbReference type="Pfam" id="PF00083">
    <property type="entry name" value="Sugar_tr"/>
    <property type="match status" value="1"/>
</dbReference>
<evidence type="ECO:0000259" key="7">
    <source>
        <dbReference type="PROSITE" id="PS50850"/>
    </source>
</evidence>
<dbReference type="PANTHER" id="PTHR23503:SF39">
    <property type="entry name" value="MAJOR FACILITATOR SUPERFAMILY (MFS) PROFILE DOMAIN-CONTAINING PROTEIN"/>
    <property type="match status" value="1"/>
</dbReference>
<evidence type="ECO:0000313" key="9">
    <source>
        <dbReference type="Proteomes" id="UP000271162"/>
    </source>
</evidence>
<feature type="transmembrane region" description="Helical" evidence="5">
    <location>
        <begin position="180"/>
        <end position="202"/>
    </location>
</feature>
<evidence type="ECO:0000313" key="10">
    <source>
        <dbReference type="WBParaSite" id="NBR_0001281901-mRNA-1"/>
    </source>
</evidence>
<keyword evidence="3 5" id="KW-1133">Transmembrane helix</keyword>
<feature type="domain" description="Major facilitator superfamily (MFS) profile" evidence="7">
    <location>
        <begin position="10"/>
        <end position="439"/>
    </location>
</feature>
<dbReference type="InterPro" id="IPR045263">
    <property type="entry name" value="GLUT"/>
</dbReference>
<dbReference type="Gene3D" id="1.20.1250.20">
    <property type="entry name" value="MFS general substrate transporter like domains"/>
    <property type="match status" value="1"/>
</dbReference>
<keyword evidence="6" id="KW-0732">Signal</keyword>
<protein>
    <submittedName>
        <fullName evidence="10">MFS domain-containing protein</fullName>
    </submittedName>
</protein>
<proteinExistence type="predicted"/>
<organism evidence="10">
    <name type="scientific">Nippostrongylus brasiliensis</name>
    <name type="common">Rat hookworm</name>
    <dbReference type="NCBI Taxonomy" id="27835"/>
    <lineage>
        <taxon>Eukaryota</taxon>
        <taxon>Metazoa</taxon>
        <taxon>Ecdysozoa</taxon>
        <taxon>Nematoda</taxon>
        <taxon>Chromadorea</taxon>
        <taxon>Rhabditida</taxon>
        <taxon>Rhabditina</taxon>
        <taxon>Rhabditomorpha</taxon>
        <taxon>Strongyloidea</taxon>
        <taxon>Heligmosomidae</taxon>
        <taxon>Nippostrongylus</taxon>
    </lineage>
</organism>
<feature type="transmembrane region" description="Helical" evidence="5">
    <location>
        <begin position="288"/>
        <end position="314"/>
    </location>
</feature>
<gene>
    <name evidence="8" type="ORF">NBR_LOCUS12820</name>
</gene>
<evidence type="ECO:0000256" key="5">
    <source>
        <dbReference type="SAM" id="Phobius"/>
    </source>
</evidence>
<dbReference type="GO" id="GO:0015149">
    <property type="term" value="F:hexose transmembrane transporter activity"/>
    <property type="evidence" value="ECO:0007669"/>
    <property type="project" value="TreeGrafter"/>
</dbReference>
<dbReference type="InterPro" id="IPR005828">
    <property type="entry name" value="MFS_sugar_transport-like"/>
</dbReference>
<keyword evidence="9" id="KW-1185">Reference proteome</keyword>
<reference evidence="10" key="1">
    <citation type="submission" date="2017-02" db="UniProtKB">
        <authorList>
            <consortium name="WormBaseParasite"/>
        </authorList>
    </citation>
    <scope>IDENTIFICATION</scope>
</reference>
<dbReference type="Proteomes" id="UP000271162">
    <property type="component" value="Unassembled WGS sequence"/>
</dbReference>
<dbReference type="InterPro" id="IPR036259">
    <property type="entry name" value="MFS_trans_sf"/>
</dbReference>
<dbReference type="AlphaFoldDB" id="A0A0N4Y960"/>